<dbReference type="InterPro" id="IPR011623">
    <property type="entry name" value="7TMR_DISM_rcpt_extracell_dom1"/>
</dbReference>
<keyword evidence="6" id="KW-0472">Membrane</keyword>
<accession>A0A2X2C8R4</accession>
<dbReference type="AlphaFoldDB" id="A0A2X2C8R4"/>
<dbReference type="PROSITE" id="PS50110">
    <property type="entry name" value="RESPONSE_REGULATORY"/>
    <property type="match status" value="2"/>
</dbReference>
<feature type="transmembrane region" description="Helical" evidence="6">
    <location>
        <begin position="166"/>
        <end position="186"/>
    </location>
</feature>
<dbReference type="InterPro" id="IPR036890">
    <property type="entry name" value="HATPase_C_sf"/>
</dbReference>
<dbReference type="InterPro" id="IPR003661">
    <property type="entry name" value="HisK_dim/P_dom"/>
</dbReference>
<feature type="transmembrane region" description="Helical" evidence="6">
    <location>
        <begin position="198"/>
        <end position="223"/>
    </location>
</feature>
<keyword evidence="6" id="KW-0812">Transmembrane</keyword>
<dbReference type="SMART" id="SM00387">
    <property type="entry name" value="HATPase_c"/>
    <property type="match status" value="1"/>
</dbReference>
<keyword evidence="6" id="KW-1133">Transmembrane helix</keyword>
<dbReference type="GO" id="GO:0000155">
    <property type="term" value="F:phosphorelay sensor kinase activity"/>
    <property type="evidence" value="ECO:0007669"/>
    <property type="project" value="InterPro"/>
</dbReference>
<dbReference type="InterPro" id="IPR011622">
    <property type="entry name" value="7TMR_DISM_rcpt_extracell_dom2"/>
</dbReference>
<dbReference type="Gene3D" id="2.60.40.2380">
    <property type="match status" value="1"/>
</dbReference>
<evidence type="ECO:0000259" key="8">
    <source>
        <dbReference type="PROSITE" id="PS50109"/>
    </source>
</evidence>
<evidence type="ECO:0000256" key="3">
    <source>
        <dbReference type="ARBA" id="ARBA00022553"/>
    </source>
</evidence>
<dbReference type="Gene3D" id="3.40.50.2300">
    <property type="match status" value="2"/>
</dbReference>
<feature type="modified residue" description="4-aspartylphosphate" evidence="5">
    <location>
        <position position="837"/>
    </location>
</feature>
<feature type="domain" description="Response regulatory" evidence="9">
    <location>
        <begin position="788"/>
        <end position="907"/>
    </location>
</feature>
<dbReference type="Pfam" id="PF07695">
    <property type="entry name" value="7TMR-DISM_7TM"/>
    <property type="match status" value="1"/>
</dbReference>
<dbReference type="InterPro" id="IPR003594">
    <property type="entry name" value="HATPase_dom"/>
</dbReference>
<keyword evidence="7" id="KW-0732">Signal</keyword>
<dbReference type="PROSITE" id="PS50109">
    <property type="entry name" value="HIS_KIN"/>
    <property type="match status" value="1"/>
</dbReference>
<feature type="chain" id="PRO_5015877978" description="histidine kinase" evidence="7">
    <location>
        <begin position="28"/>
        <end position="917"/>
    </location>
</feature>
<dbReference type="CDD" id="cd17546">
    <property type="entry name" value="REC_hyHK_CKI1_RcsC-like"/>
    <property type="match status" value="2"/>
</dbReference>
<feature type="transmembrane region" description="Helical" evidence="6">
    <location>
        <begin position="229"/>
        <end position="249"/>
    </location>
</feature>
<dbReference type="SUPFAM" id="SSF55874">
    <property type="entry name" value="ATPase domain of HSP90 chaperone/DNA topoisomerase II/histidine kinase"/>
    <property type="match status" value="1"/>
</dbReference>
<name>A0A2X2C8R4_PSELU</name>
<dbReference type="GO" id="GO:0071474">
    <property type="term" value="P:cellular hyperosmotic response"/>
    <property type="evidence" value="ECO:0007669"/>
    <property type="project" value="TreeGrafter"/>
</dbReference>
<dbReference type="RefSeq" id="WP_010795432.1">
    <property type="nucleotide sequence ID" value="NZ_CP069262.1"/>
</dbReference>
<dbReference type="InterPro" id="IPR036097">
    <property type="entry name" value="HisK_dim/P_sf"/>
</dbReference>
<keyword evidence="10" id="KW-0808">Transferase</keyword>
<feature type="modified residue" description="4-aspartylphosphate" evidence="5">
    <location>
        <position position="696"/>
    </location>
</feature>
<dbReference type="SUPFAM" id="SSF47384">
    <property type="entry name" value="Homodimeric domain of signal transducing histidine kinase"/>
    <property type="match status" value="1"/>
</dbReference>
<dbReference type="Pfam" id="PF00072">
    <property type="entry name" value="Response_reg"/>
    <property type="match status" value="2"/>
</dbReference>
<feature type="domain" description="Response regulatory" evidence="9">
    <location>
        <begin position="642"/>
        <end position="764"/>
    </location>
</feature>
<dbReference type="PANTHER" id="PTHR45339">
    <property type="entry name" value="HYBRID SIGNAL TRANSDUCTION HISTIDINE KINASE J"/>
    <property type="match status" value="1"/>
</dbReference>
<sequence>MRRLRTAICLLASVVLAFLYASFPVAADEMAAWSRLDDPEGSLQLSDVRERLSEFRSLPGQETHRPADEGAIWLYTRLPASDASRVLRAIAPNVAYIDFYALSDGRTLSLNRTGIARPGNYREQPSRDFLFTLPSTAGPLDVFVRMESRSPIRAFLKIAPNAEITIAFRLLMFGTLLGCLCMLMIFNMMQLFYRRSSTGIALTILLGLQMVAAFNIFGLASMILVEKLYLTPLLMDLSTLATMACALYFTSAFFNGQQLPLRLQLVLYVEFIALVLAAAFLILTKDVYIGEVLYSLIGLSVFTLFAISVKYWQQGFKPARWLALAYLLAIIAGGLALPRMMGYWSSPEWLGRALVMVSVITGFLFTVAVGERQRYLLEKHFLMSRDQAANTAEIKGKADFLARMSHEIRTPMNGVLGMTELLLGTAMSPKQRDYVQTIHSAGNELLSLINEILDISRLESGQIELEDVQFDFNALIEDSLDIFRAKAEHRQVELISFIQPQVPRMMTGDPTRLRQVLLSLLDNAFQRTEIGEILLVVALEGQGTPNPRLRIAVQDSGTPLEPEARNRLVSSTLDSREFLAAGVSGAHRGLAITQRLIMLMKGELGIESGAEAGSTVWLTLPVPQGLLDNPGADLDRPLHGVRLLVVDDNETCRKVLQLQCSAWGMNVTLAASGREALALLRTKANLQEYFDVVLLDQEMPGMTGMQLAARINEDPNLSHDLLLIMLTGITNAPSKIIARNAGIKRVLTKPVAGYTLKATLADELSRRSQPLGETPRETQSAPLPNDLKVLVAEDNIISTKVIRGMLKKINIEPDTATNGLEALAAMQQTQYDLVLMDCEMPEMDGFTATERMRAWEARENRPRTPIVALTAHILSEHKERAQEAGMDGHMAKPVELSQLRDLVQFWAGERERGETKK</sequence>
<dbReference type="SMART" id="SM00388">
    <property type="entry name" value="HisKA"/>
    <property type="match status" value="1"/>
</dbReference>
<dbReference type="SMART" id="SM00448">
    <property type="entry name" value="REC"/>
    <property type="match status" value="2"/>
</dbReference>
<dbReference type="Gene3D" id="1.10.287.130">
    <property type="match status" value="1"/>
</dbReference>
<evidence type="ECO:0000256" key="1">
    <source>
        <dbReference type="ARBA" id="ARBA00000085"/>
    </source>
</evidence>
<dbReference type="Proteomes" id="UP000250443">
    <property type="component" value="Unassembled WGS sequence"/>
</dbReference>
<evidence type="ECO:0000256" key="5">
    <source>
        <dbReference type="PROSITE-ProRule" id="PRU00169"/>
    </source>
</evidence>
<dbReference type="Pfam" id="PF00512">
    <property type="entry name" value="HisKA"/>
    <property type="match status" value="1"/>
</dbReference>
<feature type="transmembrane region" description="Helical" evidence="6">
    <location>
        <begin position="319"/>
        <end position="337"/>
    </location>
</feature>
<feature type="domain" description="Histidine kinase" evidence="8">
    <location>
        <begin position="403"/>
        <end position="624"/>
    </location>
</feature>
<evidence type="ECO:0000313" key="11">
    <source>
        <dbReference type="Proteomes" id="UP000250443"/>
    </source>
</evidence>
<dbReference type="Pfam" id="PF07696">
    <property type="entry name" value="7TMR-DISMED2"/>
    <property type="match status" value="1"/>
</dbReference>
<evidence type="ECO:0000256" key="6">
    <source>
        <dbReference type="SAM" id="Phobius"/>
    </source>
</evidence>
<keyword evidence="3 5" id="KW-0597">Phosphoprotein</keyword>
<evidence type="ECO:0000259" key="9">
    <source>
        <dbReference type="PROSITE" id="PS50110"/>
    </source>
</evidence>
<keyword evidence="10" id="KW-0418">Kinase</keyword>
<dbReference type="EMBL" id="UAUF01000009">
    <property type="protein sequence ID" value="SPZ03633.1"/>
    <property type="molecule type" value="Genomic_DNA"/>
</dbReference>
<dbReference type="InterPro" id="IPR001789">
    <property type="entry name" value="Sig_transdc_resp-reg_receiver"/>
</dbReference>
<gene>
    <name evidence="10" type="primary">barA_1</name>
    <name evidence="10" type="ORF">NCTC11842_01056</name>
</gene>
<proteinExistence type="predicted"/>
<dbReference type="CDD" id="cd00082">
    <property type="entry name" value="HisKA"/>
    <property type="match status" value="1"/>
</dbReference>
<keyword evidence="4" id="KW-0902">Two-component regulatory system</keyword>
<reference evidence="10 11" key="1">
    <citation type="submission" date="2018-06" db="EMBL/GenBank/DDBJ databases">
        <authorList>
            <consortium name="Pathogen Informatics"/>
            <person name="Doyle S."/>
        </authorList>
    </citation>
    <scope>NUCLEOTIDE SEQUENCE [LARGE SCALE GENOMIC DNA]</scope>
    <source>
        <strain evidence="10 11">NCTC11842</strain>
    </source>
</reference>
<feature type="transmembrane region" description="Helical" evidence="6">
    <location>
        <begin position="261"/>
        <end position="282"/>
    </location>
</feature>
<comment type="catalytic activity">
    <reaction evidence="1">
        <text>ATP + protein L-histidine = ADP + protein N-phospho-L-histidine.</text>
        <dbReference type="EC" id="2.7.13.3"/>
    </reaction>
</comment>
<dbReference type="InterPro" id="IPR005467">
    <property type="entry name" value="His_kinase_dom"/>
</dbReference>
<organism evidence="10 11">
    <name type="scientific">Pseudomonas luteola</name>
    <dbReference type="NCBI Taxonomy" id="47886"/>
    <lineage>
        <taxon>Bacteria</taxon>
        <taxon>Pseudomonadati</taxon>
        <taxon>Pseudomonadota</taxon>
        <taxon>Gammaproteobacteria</taxon>
        <taxon>Pseudomonadales</taxon>
        <taxon>Pseudomonadaceae</taxon>
        <taxon>Pseudomonas</taxon>
    </lineage>
</organism>
<feature type="transmembrane region" description="Helical" evidence="6">
    <location>
        <begin position="349"/>
        <end position="370"/>
    </location>
</feature>
<dbReference type="PANTHER" id="PTHR45339:SF1">
    <property type="entry name" value="HYBRID SIGNAL TRANSDUCTION HISTIDINE KINASE J"/>
    <property type="match status" value="1"/>
</dbReference>
<evidence type="ECO:0000256" key="7">
    <source>
        <dbReference type="SAM" id="SignalP"/>
    </source>
</evidence>
<feature type="signal peptide" evidence="7">
    <location>
        <begin position="1"/>
        <end position="27"/>
    </location>
</feature>
<evidence type="ECO:0000256" key="4">
    <source>
        <dbReference type="ARBA" id="ARBA00023012"/>
    </source>
</evidence>
<dbReference type="Pfam" id="PF02518">
    <property type="entry name" value="HATPase_c"/>
    <property type="match status" value="1"/>
</dbReference>
<dbReference type="SUPFAM" id="SSF52172">
    <property type="entry name" value="CheY-like"/>
    <property type="match status" value="2"/>
</dbReference>
<dbReference type="EC" id="2.7.13.3" evidence="2"/>
<evidence type="ECO:0000256" key="2">
    <source>
        <dbReference type="ARBA" id="ARBA00012438"/>
    </source>
</evidence>
<protein>
    <recommendedName>
        <fullName evidence="2">histidine kinase</fullName>
        <ecNumber evidence="2">2.7.13.3</ecNumber>
    </recommendedName>
</protein>
<feature type="transmembrane region" description="Helical" evidence="6">
    <location>
        <begin position="288"/>
        <end position="307"/>
    </location>
</feature>
<evidence type="ECO:0000313" key="10">
    <source>
        <dbReference type="EMBL" id="SPZ03633.1"/>
    </source>
</evidence>
<dbReference type="InterPro" id="IPR011006">
    <property type="entry name" value="CheY-like_superfamily"/>
</dbReference>
<dbReference type="Gene3D" id="3.30.565.10">
    <property type="entry name" value="Histidine kinase-like ATPase, C-terminal domain"/>
    <property type="match status" value="1"/>
</dbReference>